<evidence type="ECO:0000313" key="2">
    <source>
        <dbReference type="EMBL" id="RVX66163.1"/>
    </source>
</evidence>
<name>A0A438MSW6_EXOME</name>
<feature type="compositionally biased region" description="Polar residues" evidence="1">
    <location>
        <begin position="287"/>
        <end position="312"/>
    </location>
</feature>
<dbReference type="OrthoDB" id="4119912at2759"/>
<gene>
    <name evidence="2" type="ORF">B0A52_09892</name>
</gene>
<dbReference type="EMBL" id="NAJM01000068">
    <property type="protein sequence ID" value="RVX66163.1"/>
    <property type="molecule type" value="Genomic_DNA"/>
</dbReference>
<sequence>MVSPSDPPEQDLGSRQDPDPSLPDILSEAAEQTPLQDQLTSLKRSPSPHPLKWRGNPPSLRSRIDRANLSRSHSDTSLQETASKTFLEAIADAIKAPTFLFYRDTKSAKTLRKTEETLDSSGNQDTPPLVTPEHRKASPKKSVRFRPGSSIINDVEKSSPINIPRAFPTLPPVQLATTPLLQCFGKTSFDQIPTARPPQTQILNSSAEFRQAIIEAQSAIPFLDLDQDANPVNPPTNLPTPLPGTNLSMDDPFAHAVSELSPEANQTLLAKYEDHFPNKTLLTCTTTDLPADSPSASTTVGDQSPKGSNTFLSMGFPEHPSHSSLPRSSSMQPQRQTKRVADILGPIISTSPLLQPSDPAPLPLSQDSSNPGHKKLHLARSKFSQPHHPASSKFDAVMHASISECHSIHDQTDMAPTVSTPENVAVSEKWNKTPTHEDIRQQFRVPRLGKSVKKLGSFEVEGSSQLSKDSAVTAPTETLETLDILGSFEDSRESETVASYAAEKERWEKPQLCSPHPSGSQVTSNGLTFQDAFPAFLETSQPPWTAELALRSDKPTQSKPTEVALCDHTPLYLYHSHNRRLNNTDEVLESLSITSLPSTKHARQIAEQISYSPEDTENMSTPVPSSRLVSLNSMSSITSDMSSPSCIHLPMSAHPQDRAFEYRGEDGWSPFDEPQFTYAAMAACETDEAGMRSLLSLQGGFHAFWQESQLPQSTSPAQDTRGLTNAEIERLIVMVKESRTWQGGMTTQFVDAYKIKFNHRLSPAHSAFHTNECDDGAKVDCEHPHPEVTGGSAYTNGSEDNLHSDSKQHSFEASPVVQERTGVHVLIDEHEHDTDGTKAVDSMSLRRAASIDPGTARPGGGHGLAGVETEVEGAAQGSDEDHKGQSRPRRETMQSHNSQDTGRRSSTWSARSGHSSRTSVDSTAMGMAEDEDFCRGIV</sequence>
<evidence type="ECO:0000256" key="1">
    <source>
        <dbReference type="SAM" id="MobiDB-lite"/>
    </source>
</evidence>
<accession>A0A438MSW6</accession>
<feature type="compositionally biased region" description="Polar residues" evidence="1">
    <location>
        <begin position="33"/>
        <end position="44"/>
    </location>
</feature>
<feature type="compositionally biased region" description="Basic and acidic residues" evidence="1">
    <location>
        <begin position="800"/>
        <end position="810"/>
    </location>
</feature>
<feature type="region of interest" description="Disordered" evidence="1">
    <location>
        <begin position="1"/>
        <end position="62"/>
    </location>
</feature>
<feature type="compositionally biased region" description="Basic and acidic residues" evidence="1">
    <location>
        <begin position="879"/>
        <end position="893"/>
    </location>
</feature>
<feature type="compositionally biased region" description="Low complexity" evidence="1">
    <location>
        <begin position="322"/>
        <end position="335"/>
    </location>
</feature>
<feature type="region of interest" description="Disordered" evidence="1">
    <location>
        <begin position="872"/>
        <end position="938"/>
    </location>
</feature>
<organism evidence="2 3">
    <name type="scientific">Exophiala mesophila</name>
    <name type="common">Black yeast-like fungus</name>
    <dbReference type="NCBI Taxonomy" id="212818"/>
    <lineage>
        <taxon>Eukaryota</taxon>
        <taxon>Fungi</taxon>
        <taxon>Dikarya</taxon>
        <taxon>Ascomycota</taxon>
        <taxon>Pezizomycotina</taxon>
        <taxon>Eurotiomycetes</taxon>
        <taxon>Chaetothyriomycetidae</taxon>
        <taxon>Chaetothyriales</taxon>
        <taxon>Herpotrichiellaceae</taxon>
        <taxon>Exophiala</taxon>
    </lineage>
</organism>
<feature type="region of interest" description="Disordered" evidence="1">
    <location>
        <begin position="779"/>
        <end position="815"/>
    </location>
</feature>
<dbReference type="AlphaFoldDB" id="A0A438MSW6"/>
<proteinExistence type="predicted"/>
<protein>
    <submittedName>
        <fullName evidence="2">Uncharacterized protein</fullName>
    </submittedName>
</protein>
<evidence type="ECO:0000313" key="3">
    <source>
        <dbReference type="Proteomes" id="UP000288859"/>
    </source>
</evidence>
<comment type="caution">
    <text evidence="2">The sequence shown here is derived from an EMBL/GenBank/DDBJ whole genome shotgun (WGS) entry which is preliminary data.</text>
</comment>
<feature type="region of interest" description="Disordered" evidence="1">
    <location>
        <begin position="287"/>
        <end position="391"/>
    </location>
</feature>
<reference evidence="2 3" key="1">
    <citation type="submission" date="2017-03" db="EMBL/GenBank/DDBJ databases">
        <title>Genomes of endolithic fungi from Antarctica.</title>
        <authorList>
            <person name="Coleine C."/>
            <person name="Masonjones S."/>
            <person name="Stajich J.E."/>
        </authorList>
    </citation>
    <scope>NUCLEOTIDE SEQUENCE [LARGE SCALE GENOMIC DNA]</scope>
    <source>
        <strain evidence="2 3">CCFEE 6314</strain>
    </source>
</reference>
<dbReference type="Proteomes" id="UP000288859">
    <property type="component" value="Unassembled WGS sequence"/>
</dbReference>
<feature type="region of interest" description="Disordered" evidence="1">
    <location>
        <begin position="113"/>
        <end position="146"/>
    </location>
</feature>
<feature type="compositionally biased region" description="Polar residues" evidence="1">
    <location>
        <begin position="894"/>
        <end position="922"/>
    </location>
</feature>